<gene>
    <name evidence="5" type="primary">rplY</name>
    <name evidence="5" type="synonym">ctc</name>
    <name evidence="9" type="ORF">RI844_00915</name>
</gene>
<feature type="domain" description="Large ribosomal subunit protein bL25 beta" evidence="8">
    <location>
        <begin position="102"/>
        <end position="188"/>
    </location>
</feature>
<evidence type="ECO:0000256" key="3">
    <source>
        <dbReference type="ARBA" id="ARBA00022980"/>
    </source>
</evidence>
<comment type="subunit">
    <text evidence="5">Part of the 50S ribosomal subunit; part of the 5S rRNA/L5/L18/L25 subcomplex. Contacts the 5S rRNA. Binds to the 5S rRNA independently of L5 and L18.</text>
</comment>
<dbReference type="InterPro" id="IPR020930">
    <property type="entry name" value="Ribosomal_uL5_bac-type"/>
</dbReference>
<keyword evidence="2 5" id="KW-0694">RNA-binding</keyword>
<dbReference type="InterPro" id="IPR020057">
    <property type="entry name" value="Ribosomal_bL25_b-dom"/>
</dbReference>
<keyword evidence="1 5" id="KW-0699">rRNA-binding</keyword>
<dbReference type="NCBIfam" id="NF004128">
    <property type="entry name" value="PRK05618.1-2"/>
    <property type="match status" value="1"/>
</dbReference>
<evidence type="ECO:0000256" key="6">
    <source>
        <dbReference type="SAM" id="MobiDB-lite"/>
    </source>
</evidence>
<name>A0ABZ0GPT7_9GAMM</name>
<dbReference type="InterPro" id="IPR020055">
    <property type="entry name" value="Ribosomal_bL25_short"/>
</dbReference>
<dbReference type="PANTHER" id="PTHR33284:SF1">
    <property type="entry name" value="RIBOSOMAL PROTEIN L25_GLN-TRNA SYNTHETASE, ANTI-CODON-BINDING DOMAIN-CONTAINING PROTEIN"/>
    <property type="match status" value="1"/>
</dbReference>
<dbReference type="HAMAP" id="MF_01336">
    <property type="entry name" value="Ribosomal_bL25"/>
    <property type="match status" value="1"/>
</dbReference>
<dbReference type="RefSeq" id="WP_348396609.1">
    <property type="nucleotide sequence ID" value="NZ_CP136600.1"/>
</dbReference>
<reference evidence="9 10" key="1">
    <citation type="submission" date="2023-09" db="EMBL/GenBank/DDBJ databases">
        <authorList>
            <person name="Qi X."/>
        </authorList>
    </citation>
    <scope>NUCLEOTIDE SEQUENCE [LARGE SCALE GENOMIC DNA]</scope>
    <source>
        <strain evidence="9 10">S1-1</strain>
    </source>
</reference>
<evidence type="ECO:0000256" key="5">
    <source>
        <dbReference type="HAMAP-Rule" id="MF_01334"/>
    </source>
</evidence>
<keyword evidence="10" id="KW-1185">Reference proteome</keyword>
<dbReference type="PANTHER" id="PTHR33284">
    <property type="entry name" value="RIBOSOMAL PROTEIN L25/GLN-TRNA SYNTHETASE, ANTI-CODON-BINDING DOMAIN-CONTAINING PROTEIN"/>
    <property type="match status" value="1"/>
</dbReference>
<feature type="region of interest" description="Disordered" evidence="6">
    <location>
        <begin position="176"/>
        <end position="210"/>
    </location>
</feature>
<dbReference type="InterPro" id="IPR020056">
    <property type="entry name" value="Rbsml_bL25/Gln-tRNA_synth_N"/>
</dbReference>
<evidence type="ECO:0000256" key="1">
    <source>
        <dbReference type="ARBA" id="ARBA00022730"/>
    </source>
</evidence>
<accession>A0ABZ0GPT7</accession>
<evidence type="ECO:0000256" key="2">
    <source>
        <dbReference type="ARBA" id="ARBA00022884"/>
    </source>
</evidence>
<dbReference type="NCBIfam" id="TIGR00731">
    <property type="entry name" value="bL25_bact_ctc"/>
    <property type="match status" value="1"/>
</dbReference>
<proteinExistence type="inferred from homology"/>
<dbReference type="CDD" id="cd00495">
    <property type="entry name" value="Ribosomal_L25_TL5_CTC"/>
    <property type="match status" value="1"/>
</dbReference>
<dbReference type="Gene3D" id="2.40.240.10">
    <property type="entry name" value="Ribosomal Protein L25, Chain P"/>
    <property type="match status" value="1"/>
</dbReference>
<dbReference type="Pfam" id="PF01386">
    <property type="entry name" value="Ribosomal_L25p"/>
    <property type="match status" value="1"/>
</dbReference>
<dbReference type="InterPro" id="IPR029751">
    <property type="entry name" value="Ribosomal_L25_dom"/>
</dbReference>
<comment type="similarity">
    <text evidence="5">Belongs to the bacterial ribosomal protein bL25 family. CTC subfamily.</text>
</comment>
<dbReference type="NCBIfam" id="NF004130">
    <property type="entry name" value="PRK05618.1-5"/>
    <property type="match status" value="1"/>
</dbReference>
<dbReference type="Gene3D" id="2.170.120.20">
    <property type="entry name" value="Ribosomal protein L25, beta domain"/>
    <property type="match status" value="1"/>
</dbReference>
<dbReference type="InterPro" id="IPR001021">
    <property type="entry name" value="Ribosomal_bL25_long"/>
</dbReference>
<dbReference type="GO" id="GO:0005840">
    <property type="term" value="C:ribosome"/>
    <property type="evidence" value="ECO:0007669"/>
    <property type="project" value="UniProtKB-KW"/>
</dbReference>
<dbReference type="Pfam" id="PF14693">
    <property type="entry name" value="Ribosomal_TL5_C"/>
    <property type="match status" value="1"/>
</dbReference>
<evidence type="ECO:0000256" key="4">
    <source>
        <dbReference type="ARBA" id="ARBA00023274"/>
    </source>
</evidence>
<dbReference type="HAMAP" id="MF_01334">
    <property type="entry name" value="Ribosomal_bL25_CTC"/>
    <property type="match status" value="1"/>
</dbReference>
<feature type="compositionally biased region" description="Acidic residues" evidence="6">
    <location>
        <begin position="195"/>
        <end position="210"/>
    </location>
</feature>
<dbReference type="NCBIfam" id="NF004612">
    <property type="entry name" value="PRK05943.1"/>
    <property type="match status" value="1"/>
</dbReference>
<sequence>MDLYTLDAEVRTDMGKGASRRLRHANLVPAIVYGAGQEPVSITLTHNKVWRAQQEEGFYSHILTLNIGKKKVKVVIKDMQRHPYKEQVMHLDFLRTDAKTELHTSVPIHFINEEEVTKAGNIVVHNLNEIEVACLPKNLPEFIEVDVANLEVGHPLHLSDIALPKGVTSVELSKGESHDAAVVSASTPKAAKSSDEEEAAEGDAEVATEE</sequence>
<evidence type="ECO:0000259" key="7">
    <source>
        <dbReference type="Pfam" id="PF01386"/>
    </source>
</evidence>
<evidence type="ECO:0000313" key="10">
    <source>
        <dbReference type="Proteomes" id="UP001301442"/>
    </source>
</evidence>
<dbReference type="Proteomes" id="UP001301442">
    <property type="component" value="Chromosome"/>
</dbReference>
<keyword evidence="4 5" id="KW-0687">Ribonucleoprotein</keyword>
<dbReference type="InterPro" id="IPR037121">
    <property type="entry name" value="Ribosomal_bL25_C"/>
</dbReference>
<feature type="domain" description="Large ribosomal subunit protein bL25 L25" evidence="7">
    <location>
        <begin position="6"/>
        <end position="93"/>
    </location>
</feature>
<organism evidence="9 10">
    <name type="scientific">Thalassotalea fonticola</name>
    <dbReference type="NCBI Taxonomy" id="3065649"/>
    <lineage>
        <taxon>Bacteria</taxon>
        <taxon>Pseudomonadati</taxon>
        <taxon>Pseudomonadota</taxon>
        <taxon>Gammaproteobacteria</taxon>
        <taxon>Alteromonadales</taxon>
        <taxon>Colwelliaceae</taxon>
        <taxon>Thalassotalea</taxon>
    </lineage>
</organism>
<protein>
    <recommendedName>
        <fullName evidence="5">Large ribosomal subunit protein bL25</fullName>
    </recommendedName>
    <alternativeName>
        <fullName evidence="5">General stress protein CTC</fullName>
    </alternativeName>
</protein>
<comment type="function">
    <text evidence="5">This is one of the proteins that binds to the 5S RNA in the ribosome where it forms part of the central protuberance.</text>
</comment>
<dbReference type="InterPro" id="IPR011035">
    <property type="entry name" value="Ribosomal_bL25/Gln-tRNA_synth"/>
</dbReference>
<dbReference type="EMBL" id="CP136600">
    <property type="protein sequence ID" value="WOH37831.1"/>
    <property type="molecule type" value="Genomic_DNA"/>
</dbReference>
<keyword evidence="3 5" id="KW-0689">Ribosomal protein</keyword>
<dbReference type="SUPFAM" id="SSF50715">
    <property type="entry name" value="Ribosomal protein L25-like"/>
    <property type="match status" value="1"/>
</dbReference>
<evidence type="ECO:0000259" key="8">
    <source>
        <dbReference type="Pfam" id="PF14693"/>
    </source>
</evidence>
<evidence type="ECO:0000313" key="9">
    <source>
        <dbReference type="EMBL" id="WOH37831.1"/>
    </source>
</evidence>